<sequence>MYVNYHEISVTQEKCVFLNHGAFGAVLKGALSLAQAWQSYIERQPLRFFDRELLPFLAHVTHCLAGFVGSDATDIVLVTNATTAINSVVRSMDIQRGDKVYMLNLTYGAVKKLLQYTCDQAGATLQEETVRVPVTDREQIISLVQSTLKRGTKLAVFDHIPSNTPFVLPIQELVEICRERDVPVLIDGAHALGMLQLDMKKINADFYVSNAHKWFCCPKGSAFMYVRKELQSRIRPLIISHGFGSGFNSEFVWAGLHDYSPFLVMPALIEFWKSLDPDKVRRYMHGLCREAGKLLQEMWDTTLAAPPDMFGAMCLVGLPESLYKNNANVTYDSAEEIQNELFHKYNIEVPVKAVQGRLYMRISCHIHNELEEYKTLGQAVLDIVDNKNCISDAKKIKR</sequence>
<protein>
    <recommendedName>
        <fullName evidence="2">Aminotransferase class V domain-containing protein</fullName>
    </recommendedName>
</protein>
<reference evidence="3" key="1">
    <citation type="submission" date="2019-08" db="EMBL/GenBank/DDBJ databases">
        <title>The improved chromosome-level genome for the pearl oyster Pinctada fucata martensii using PacBio sequencing and Hi-C.</title>
        <authorList>
            <person name="Zheng Z."/>
        </authorList>
    </citation>
    <scope>NUCLEOTIDE SEQUENCE</scope>
    <source>
        <strain evidence="3">ZZ-2019</strain>
        <tissue evidence="3">Adductor muscle</tissue>
    </source>
</reference>
<dbReference type="Proteomes" id="UP001186944">
    <property type="component" value="Unassembled WGS sequence"/>
</dbReference>
<dbReference type="EMBL" id="VSWD01000007">
    <property type="protein sequence ID" value="KAK3097165.1"/>
    <property type="molecule type" value="Genomic_DNA"/>
</dbReference>
<dbReference type="InterPro" id="IPR015421">
    <property type="entry name" value="PyrdxlP-dep_Trfase_major"/>
</dbReference>
<gene>
    <name evidence="3" type="ORF">FSP39_006983</name>
</gene>
<dbReference type="InterPro" id="IPR015424">
    <property type="entry name" value="PyrdxlP-dep_Trfase"/>
</dbReference>
<organism evidence="3 4">
    <name type="scientific">Pinctada imbricata</name>
    <name type="common">Atlantic pearl-oyster</name>
    <name type="synonym">Pinctada martensii</name>
    <dbReference type="NCBI Taxonomy" id="66713"/>
    <lineage>
        <taxon>Eukaryota</taxon>
        <taxon>Metazoa</taxon>
        <taxon>Spiralia</taxon>
        <taxon>Lophotrochozoa</taxon>
        <taxon>Mollusca</taxon>
        <taxon>Bivalvia</taxon>
        <taxon>Autobranchia</taxon>
        <taxon>Pteriomorphia</taxon>
        <taxon>Pterioida</taxon>
        <taxon>Pterioidea</taxon>
        <taxon>Pteriidae</taxon>
        <taxon>Pinctada</taxon>
    </lineage>
</organism>
<evidence type="ECO:0000259" key="2">
    <source>
        <dbReference type="Pfam" id="PF00266"/>
    </source>
</evidence>
<dbReference type="SUPFAM" id="SSF53383">
    <property type="entry name" value="PLP-dependent transferases"/>
    <property type="match status" value="1"/>
</dbReference>
<keyword evidence="1" id="KW-0663">Pyridoxal phosphate</keyword>
<feature type="domain" description="Aminotransferase class V" evidence="2">
    <location>
        <begin position="65"/>
        <end position="298"/>
    </location>
</feature>
<dbReference type="PANTHER" id="PTHR43092:SF2">
    <property type="entry name" value="HERCYNYLCYSTEINE SULFOXIDE LYASE"/>
    <property type="match status" value="1"/>
</dbReference>
<evidence type="ECO:0000313" key="3">
    <source>
        <dbReference type="EMBL" id="KAK3097165.1"/>
    </source>
</evidence>
<dbReference type="Gene3D" id="3.90.1150.10">
    <property type="entry name" value="Aspartate Aminotransferase, domain 1"/>
    <property type="match status" value="1"/>
</dbReference>
<evidence type="ECO:0000313" key="4">
    <source>
        <dbReference type="Proteomes" id="UP001186944"/>
    </source>
</evidence>
<name>A0AA88Y7Z2_PINIB</name>
<dbReference type="Gene3D" id="3.40.640.10">
    <property type="entry name" value="Type I PLP-dependent aspartate aminotransferase-like (Major domain)"/>
    <property type="match status" value="1"/>
</dbReference>
<comment type="caution">
    <text evidence="3">The sequence shown here is derived from an EMBL/GenBank/DDBJ whole genome shotgun (WGS) entry which is preliminary data.</text>
</comment>
<dbReference type="InterPro" id="IPR000192">
    <property type="entry name" value="Aminotrans_V_dom"/>
</dbReference>
<dbReference type="Pfam" id="PF00266">
    <property type="entry name" value="Aminotran_5"/>
    <property type="match status" value="1"/>
</dbReference>
<evidence type="ECO:0000256" key="1">
    <source>
        <dbReference type="ARBA" id="ARBA00022898"/>
    </source>
</evidence>
<proteinExistence type="predicted"/>
<accession>A0AA88Y7Z2</accession>
<dbReference type="PANTHER" id="PTHR43092">
    <property type="entry name" value="L-CYSTEINE DESULFHYDRASE"/>
    <property type="match status" value="1"/>
</dbReference>
<dbReference type="AlphaFoldDB" id="A0AA88Y7Z2"/>
<dbReference type="InterPro" id="IPR015422">
    <property type="entry name" value="PyrdxlP-dep_Trfase_small"/>
</dbReference>
<keyword evidence="4" id="KW-1185">Reference proteome</keyword>